<sequence>PILRRRVEGREDELSEEEVVQILDECMRVLFYCDARSLNKLRRAKVTAQGVEILEPFMLEAN</sequence>
<proteinExistence type="predicted"/>
<evidence type="ECO:0000313" key="2">
    <source>
        <dbReference type="Proteomes" id="UP001140011"/>
    </source>
</evidence>
<dbReference type="InterPro" id="IPR029055">
    <property type="entry name" value="Ntn_hydrolases_N"/>
</dbReference>
<reference evidence="1" key="1">
    <citation type="submission" date="2022-07" db="EMBL/GenBank/DDBJ databases">
        <title>Phylogenomic reconstructions and comparative analyses of Kickxellomycotina fungi.</title>
        <authorList>
            <person name="Reynolds N.K."/>
            <person name="Stajich J.E."/>
            <person name="Barry K."/>
            <person name="Grigoriev I.V."/>
            <person name="Crous P."/>
            <person name="Smith M.E."/>
        </authorList>
    </citation>
    <scope>NUCLEOTIDE SEQUENCE</scope>
    <source>
        <strain evidence="1">BCRC 34297</strain>
    </source>
</reference>
<dbReference type="EMBL" id="JANBUH010000988">
    <property type="protein sequence ID" value="KAJ2748715.1"/>
    <property type="molecule type" value="Genomic_DNA"/>
</dbReference>
<dbReference type="SUPFAM" id="SSF56235">
    <property type="entry name" value="N-terminal nucleophile aminohydrolases (Ntn hydrolases)"/>
    <property type="match status" value="1"/>
</dbReference>
<dbReference type="GO" id="GO:0016787">
    <property type="term" value="F:hydrolase activity"/>
    <property type="evidence" value="ECO:0007669"/>
    <property type="project" value="UniProtKB-KW"/>
</dbReference>
<evidence type="ECO:0000313" key="1">
    <source>
        <dbReference type="EMBL" id="KAJ2748715.1"/>
    </source>
</evidence>
<dbReference type="GO" id="GO:0000502">
    <property type="term" value="C:proteasome complex"/>
    <property type="evidence" value="ECO:0007669"/>
    <property type="project" value="UniProtKB-KW"/>
</dbReference>
<dbReference type="Proteomes" id="UP001140011">
    <property type="component" value="Unassembled WGS sequence"/>
</dbReference>
<keyword evidence="1" id="KW-0378">Hydrolase</keyword>
<protein>
    <submittedName>
        <fullName evidence="1">Proteasome subunit beta type-7</fullName>
        <ecNumber evidence="1">3.4.25.1</ecNumber>
    </submittedName>
</protein>
<name>A0A9W8L8L7_9FUNG</name>
<keyword evidence="1" id="KW-0647">Proteasome</keyword>
<dbReference type="Gene3D" id="3.60.20.10">
    <property type="entry name" value="Glutamine Phosphoribosylpyrophosphate, subunit 1, domain 1"/>
    <property type="match status" value="1"/>
</dbReference>
<dbReference type="EC" id="3.4.25.1" evidence="1"/>
<accession>A0A9W8L8L7</accession>
<comment type="caution">
    <text evidence="1">The sequence shown here is derived from an EMBL/GenBank/DDBJ whole genome shotgun (WGS) entry which is preliminary data.</text>
</comment>
<dbReference type="OrthoDB" id="10248542at2759"/>
<organism evidence="1 2">
    <name type="scientific">Coemansia pectinata</name>
    <dbReference type="NCBI Taxonomy" id="1052879"/>
    <lineage>
        <taxon>Eukaryota</taxon>
        <taxon>Fungi</taxon>
        <taxon>Fungi incertae sedis</taxon>
        <taxon>Zoopagomycota</taxon>
        <taxon>Kickxellomycotina</taxon>
        <taxon>Kickxellomycetes</taxon>
        <taxon>Kickxellales</taxon>
        <taxon>Kickxellaceae</taxon>
        <taxon>Coemansia</taxon>
    </lineage>
</organism>
<keyword evidence="2" id="KW-1185">Reference proteome</keyword>
<gene>
    <name evidence="1" type="primary">PRE4_3</name>
    <name evidence="1" type="ORF">GGI19_005996</name>
</gene>
<feature type="non-terminal residue" evidence="1">
    <location>
        <position position="1"/>
    </location>
</feature>
<dbReference type="AlphaFoldDB" id="A0A9W8L8L7"/>